<dbReference type="PANTHER" id="PTHR24305:SF210">
    <property type="entry name" value="CYTOCHROME P450 MONOOXYGENASE ASQL-RELATED"/>
    <property type="match status" value="1"/>
</dbReference>
<keyword evidence="4 6" id="KW-0479">Metal-binding</keyword>
<dbReference type="GO" id="GO:0016705">
    <property type="term" value="F:oxidoreductase activity, acting on paired donors, with incorporation or reduction of molecular oxygen"/>
    <property type="evidence" value="ECO:0007669"/>
    <property type="project" value="InterPro"/>
</dbReference>
<keyword evidence="7" id="KW-0560">Oxidoreductase</keyword>
<dbReference type="HOGENOM" id="CLU_001570_14_11_1"/>
<reference evidence="9" key="2">
    <citation type="submission" date="2015-01" db="EMBL/GenBank/DDBJ databases">
        <title>Evolutionary Origins and Diversification of the Mycorrhizal Mutualists.</title>
        <authorList>
            <consortium name="DOE Joint Genome Institute"/>
            <consortium name="Mycorrhizal Genomics Consortium"/>
            <person name="Kohler A."/>
            <person name="Kuo A."/>
            <person name="Nagy L.G."/>
            <person name="Floudas D."/>
            <person name="Copeland A."/>
            <person name="Barry K.W."/>
            <person name="Cichocki N."/>
            <person name="Veneault-Fourrey C."/>
            <person name="LaButti K."/>
            <person name="Lindquist E.A."/>
            <person name="Lipzen A."/>
            <person name="Lundell T."/>
            <person name="Morin E."/>
            <person name="Murat C."/>
            <person name="Riley R."/>
            <person name="Ohm R."/>
            <person name="Sun H."/>
            <person name="Tunlid A."/>
            <person name="Henrissat B."/>
            <person name="Grigoriev I.V."/>
            <person name="Hibbett D.S."/>
            <person name="Martin F."/>
        </authorList>
    </citation>
    <scope>NUCLEOTIDE SEQUENCE [LARGE SCALE GENOMIC DNA]</scope>
    <source>
        <strain evidence="9">Zn</strain>
    </source>
</reference>
<dbReference type="SUPFAM" id="SSF48264">
    <property type="entry name" value="Cytochrome P450"/>
    <property type="match status" value="1"/>
</dbReference>
<feature type="non-terminal residue" evidence="8">
    <location>
        <position position="1"/>
    </location>
</feature>
<organism evidence="8 9">
    <name type="scientific">Oidiodendron maius (strain Zn)</name>
    <dbReference type="NCBI Taxonomy" id="913774"/>
    <lineage>
        <taxon>Eukaryota</taxon>
        <taxon>Fungi</taxon>
        <taxon>Dikarya</taxon>
        <taxon>Ascomycota</taxon>
        <taxon>Pezizomycotina</taxon>
        <taxon>Leotiomycetes</taxon>
        <taxon>Leotiomycetes incertae sedis</taxon>
        <taxon>Myxotrichaceae</taxon>
        <taxon>Oidiodendron</taxon>
    </lineage>
</organism>
<dbReference type="PROSITE" id="PS00086">
    <property type="entry name" value="CYTOCHROME_P450"/>
    <property type="match status" value="1"/>
</dbReference>
<dbReference type="InterPro" id="IPR036396">
    <property type="entry name" value="Cyt_P450_sf"/>
</dbReference>
<keyword evidence="5 6" id="KW-0408">Iron</keyword>
<evidence type="ECO:0000256" key="7">
    <source>
        <dbReference type="RuleBase" id="RU000461"/>
    </source>
</evidence>
<keyword evidence="9" id="KW-1185">Reference proteome</keyword>
<dbReference type="PRINTS" id="PR00385">
    <property type="entry name" value="P450"/>
</dbReference>
<comment type="cofactor">
    <cofactor evidence="1 6">
        <name>heme</name>
        <dbReference type="ChEBI" id="CHEBI:30413"/>
    </cofactor>
</comment>
<comment type="similarity">
    <text evidence="2 7">Belongs to the cytochrome P450 family.</text>
</comment>
<proteinExistence type="inferred from homology"/>
<dbReference type="GO" id="GO:0020037">
    <property type="term" value="F:heme binding"/>
    <property type="evidence" value="ECO:0007669"/>
    <property type="project" value="InterPro"/>
</dbReference>
<evidence type="ECO:0000313" key="9">
    <source>
        <dbReference type="Proteomes" id="UP000054321"/>
    </source>
</evidence>
<protein>
    <recommendedName>
        <fullName evidence="10">Cytochrome P450</fullName>
    </recommendedName>
</protein>
<gene>
    <name evidence="8" type="ORF">OIDMADRAFT_119755</name>
</gene>
<dbReference type="InterPro" id="IPR001128">
    <property type="entry name" value="Cyt_P450"/>
</dbReference>
<dbReference type="Gene3D" id="1.10.630.10">
    <property type="entry name" value="Cytochrome P450"/>
    <property type="match status" value="1"/>
</dbReference>
<dbReference type="InterPro" id="IPR017972">
    <property type="entry name" value="Cyt_P450_CS"/>
</dbReference>
<sequence length="407" mass="46462">KNLESFIKTDFNNRGRDLGGIIWEEDPVRHREVAKKLSSAFSSRSIRAMVPLVNTYIDYFVSRMKELGGSCDGVELVEWTNWLAMDMSADLSWGEKMYQMRDLKNSTHLDVLLGFNAFTTVIQVFKRFRLLSPLKLPFVPLAKLKSLATIEKITRAKIGLRLDRRGSMEHFDFFEFALPADGPLPIDERELTHLGSVAFQVMFAGFGPMSDWFYGTLYFLLKEAEYCNILTCEIRDKFQSYDDISPGDLTSLPYLQACLEETLRMLPSNNTGLPRLSPGAVIDGRYVPSGAHVQTSIFTLARNPRYFHEPHQYRPQRWLPSGHPLYDRDFATDDLKGLLPFGLGPRACVGRELAWMQGRLFLAKVLWTFSMVKAPGQDIDLEGSLYHYGFLVKPKLRARFVSVSRDG</sequence>
<evidence type="ECO:0000256" key="5">
    <source>
        <dbReference type="ARBA" id="ARBA00023004"/>
    </source>
</evidence>
<dbReference type="PANTHER" id="PTHR24305">
    <property type="entry name" value="CYTOCHROME P450"/>
    <property type="match status" value="1"/>
</dbReference>
<dbReference type="PRINTS" id="PR00463">
    <property type="entry name" value="EP450I"/>
</dbReference>
<evidence type="ECO:0000256" key="2">
    <source>
        <dbReference type="ARBA" id="ARBA00010617"/>
    </source>
</evidence>
<dbReference type="STRING" id="913774.A0A0C3HKH6"/>
<evidence type="ECO:0000256" key="1">
    <source>
        <dbReference type="ARBA" id="ARBA00001971"/>
    </source>
</evidence>
<evidence type="ECO:0000313" key="8">
    <source>
        <dbReference type="EMBL" id="KIN02842.1"/>
    </source>
</evidence>
<dbReference type="EMBL" id="KN832874">
    <property type="protein sequence ID" value="KIN02842.1"/>
    <property type="molecule type" value="Genomic_DNA"/>
</dbReference>
<dbReference type="InterPro" id="IPR050121">
    <property type="entry name" value="Cytochrome_P450_monoxygenase"/>
</dbReference>
<dbReference type="InParanoid" id="A0A0C3HKH6"/>
<dbReference type="GO" id="GO:0005506">
    <property type="term" value="F:iron ion binding"/>
    <property type="evidence" value="ECO:0007669"/>
    <property type="project" value="InterPro"/>
</dbReference>
<evidence type="ECO:0000256" key="3">
    <source>
        <dbReference type="ARBA" id="ARBA00022617"/>
    </source>
</evidence>
<dbReference type="Pfam" id="PF00067">
    <property type="entry name" value="p450"/>
    <property type="match status" value="1"/>
</dbReference>
<dbReference type="Proteomes" id="UP000054321">
    <property type="component" value="Unassembled WGS sequence"/>
</dbReference>
<dbReference type="InterPro" id="IPR002401">
    <property type="entry name" value="Cyt_P450_E_grp-I"/>
</dbReference>
<feature type="binding site" description="axial binding residue" evidence="6">
    <location>
        <position position="348"/>
    </location>
    <ligand>
        <name>heme</name>
        <dbReference type="ChEBI" id="CHEBI:30413"/>
    </ligand>
    <ligandPart>
        <name>Fe</name>
        <dbReference type="ChEBI" id="CHEBI:18248"/>
    </ligandPart>
</feature>
<dbReference type="GO" id="GO:0004497">
    <property type="term" value="F:monooxygenase activity"/>
    <property type="evidence" value="ECO:0007669"/>
    <property type="project" value="UniProtKB-KW"/>
</dbReference>
<evidence type="ECO:0008006" key="10">
    <source>
        <dbReference type="Google" id="ProtNLM"/>
    </source>
</evidence>
<accession>A0A0C3HKH6</accession>
<name>A0A0C3HKH6_OIDMZ</name>
<dbReference type="AlphaFoldDB" id="A0A0C3HKH6"/>
<keyword evidence="3 6" id="KW-0349">Heme</keyword>
<evidence type="ECO:0000256" key="6">
    <source>
        <dbReference type="PIRSR" id="PIRSR602401-1"/>
    </source>
</evidence>
<evidence type="ECO:0000256" key="4">
    <source>
        <dbReference type="ARBA" id="ARBA00022723"/>
    </source>
</evidence>
<dbReference type="OrthoDB" id="1470350at2759"/>
<keyword evidence="7" id="KW-0503">Monooxygenase</keyword>
<reference evidence="8 9" key="1">
    <citation type="submission" date="2014-04" db="EMBL/GenBank/DDBJ databases">
        <authorList>
            <consortium name="DOE Joint Genome Institute"/>
            <person name="Kuo A."/>
            <person name="Martino E."/>
            <person name="Perotto S."/>
            <person name="Kohler A."/>
            <person name="Nagy L.G."/>
            <person name="Floudas D."/>
            <person name="Copeland A."/>
            <person name="Barry K.W."/>
            <person name="Cichocki N."/>
            <person name="Veneault-Fourrey C."/>
            <person name="LaButti K."/>
            <person name="Lindquist E.A."/>
            <person name="Lipzen A."/>
            <person name="Lundell T."/>
            <person name="Morin E."/>
            <person name="Murat C."/>
            <person name="Sun H."/>
            <person name="Tunlid A."/>
            <person name="Henrissat B."/>
            <person name="Grigoriev I.V."/>
            <person name="Hibbett D.S."/>
            <person name="Martin F."/>
            <person name="Nordberg H.P."/>
            <person name="Cantor M.N."/>
            <person name="Hua S.X."/>
        </authorList>
    </citation>
    <scope>NUCLEOTIDE SEQUENCE [LARGE SCALE GENOMIC DNA]</scope>
    <source>
        <strain evidence="8 9">Zn</strain>
    </source>
</reference>